<feature type="domain" description="Kinesin motor" evidence="9">
    <location>
        <begin position="21"/>
        <end position="382"/>
    </location>
</feature>
<evidence type="ECO:0000259" key="9">
    <source>
        <dbReference type="PROSITE" id="PS50067"/>
    </source>
</evidence>
<evidence type="ECO:0000256" key="7">
    <source>
        <dbReference type="RuleBase" id="RU000394"/>
    </source>
</evidence>
<dbReference type="GO" id="GO:0005874">
    <property type="term" value="C:microtubule"/>
    <property type="evidence" value="ECO:0007669"/>
    <property type="project" value="UniProtKB-KW"/>
</dbReference>
<accession>A0A9W6YVD5</accession>
<evidence type="ECO:0000313" key="10">
    <source>
        <dbReference type="EMBL" id="GMG22005.1"/>
    </source>
</evidence>
<comment type="caution">
    <text evidence="10">The sequence shown here is derived from an EMBL/GenBank/DDBJ whole genome shotgun (WGS) entry which is preliminary data.</text>
</comment>
<feature type="region of interest" description="Disordered" evidence="8">
    <location>
        <begin position="870"/>
        <end position="889"/>
    </location>
</feature>
<keyword evidence="3 6" id="KW-0067">ATP-binding</keyword>
<feature type="compositionally biased region" description="Low complexity" evidence="8">
    <location>
        <begin position="870"/>
        <end position="888"/>
    </location>
</feature>
<keyword evidence="11" id="KW-1185">Reference proteome</keyword>
<dbReference type="Gene3D" id="3.40.850.10">
    <property type="entry name" value="Kinesin motor domain"/>
    <property type="match status" value="1"/>
</dbReference>
<comment type="similarity">
    <text evidence="6 7">Belongs to the TRAFAC class myosin-kinesin ATPase superfamily. Kinesin family.</text>
</comment>
<feature type="compositionally biased region" description="Low complexity" evidence="8">
    <location>
        <begin position="634"/>
        <end position="665"/>
    </location>
</feature>
<feature type="region of interest" description="Disordered" evidence="8">
    <location>
        <begin position="714"/>
        <end position="746"/>
    </location>
</feature>
<proteinExistence type="inferred from homology"/>
<feature type="region of interest" description="Disordered" evidence="8">
    <location>
        <begin position="426"/>
        <end position="463"/>
    </location>
</feature>
<dbReference type="GO" id="GO:0003777">
    <property type="term" value="F:microtubule motor activity"/>
    <property type="evidence" value="ECO:0007669"/>
    <property type="project" value="InterPro"/>
</dbReference>
<feature type="binding site" evidence="6">
    <location>
        <begin position="111"/>
        <end position="118"/>
    </location>
    <ligand>
        <name>ATP</name>
        <dbReference type="ChEBI" id="CHEBI:30616"/>
    </ligand>
</feature>
<dbReference type="PROSITE" id="PS50067">
    <property type="entry name" value="KINESIN_MOTOR_2"/>
    <property type="match status" value="1"/>
</dbReference>
<sequence>MGFNSPTVSSFSNSNTSYTGSIKVSVRPRPIEGAIYGVQGSFNSDPNTNPHTSAWTINTTANTISNFEMGDYSYDHVFEPYVSNNEVYNKVVEPVVSQCMEGYNGTIFAYGMTGSGKTYSMQGYGSEPGLIQLCVSQLFTRLRNYVKNEVKSAEPDSVKVTVSYLEIYNEKLFDLLNPASADSLRSSCGSGGGYSYGYGGATPTTTGTVDELRIREDPVYGVKVTGLTELEVLTADDLIENINKGDTIRRTGGTDFNARSSRSHAVVLIRVHLKDQTNGTSKVSTLSLCDLAGSEKAATQAERRKEGSYINKSLLALSTVISKLSQGSSNHIPYRDSKLTRLLQPALSGNAIVSILCTIHLSAVTLTETTNTLRFASRAKNITVTVRKNEVSGLMDKDKYIETLLRDNEHQRQEIKTLRAKQQQTLVSGVSASAPGTPSLNTPSLTRNSSISTNGPNSSTTSLASTLNPNFMASIAGHENEVYAELIAENKILNEQLEHLKRLNDTDTMNCIISHNEYLQLLRQVQQQVADVMIKESLPESTSIKFEDCVLGLANANKSMLVKMEEMKSYIKHLESLVGVKAYDLAVVEEKHVAHLPSVHGAKGSRGRASVLGGLGSTSGSIHSLNGSTISSPLSKSVSVSGRVNGSGSSVSSASSSRSAQSLNSYMEDDKMSTNTRLTTPSPTLSFASLKSTSVGVGAIEDSPKQQLLLNKHGANTSSTSTSTSGVSMSTLNSFSEKNNNHNSDTPIMREKQEEIETLQKMLQSKDLIIKALRSTSKVRDVIVQSGDFSNFNINDFCNGNKSGFNSNRSSIMSSVGHLSRKNTIGSENGAERDIRSNITVLANLDEDVENELPTAPLKLVGLNNNSSSSMVSGGSEVSVRSSVGSRDSLGKPLKSIGNVV</sequence>
<organism evidence="10 11">
    <name type="scientific">Ambrosiozyma monospora</name>
    <name type="common">Yeast</name>
    <name type="synonym">Endomycopsis monosporus</name>
    <dbReference type="NCBI Taxonomy" id="43982"/>
    <lineage>
        <taxon>Eukaryota</taxon>
        <taxon>Fungi</taxon>
        <taxon>Dikarya</taxon>
        <taxon>Ascomycota</taxon>
        <taxon>Saccharomycotina</taxon>
        <taxon>Pichiomycetes</taxon>
        <taxon>Pichiales</taxon>
        <taxon>Pichiaceae</taxon>
        <taxon>Ambrosiozyma</taxon>
    </lineage>
</organism>
<dbReference type="GO" id="GO:0008017">
    <property type="term" value="F:microtubule binding"/>
    <property type="evidence" value="ECO:0007669"/>
    <property type="project" value="InterPro"/>
</dbReference>
<dbReference type="Pfam" id="PF00225">
    <property type="entry name" value="Kinesin"/>
    <property type="match status" value="1"/>
</dbReference>
<evidence type="ECO:0000256" key="6">
    <source>
        <dbReference type="PROSITE-ProRule" id="PRU00283"/>
    </source>
</evidence>
<dbReference type="Proteomes" id="UP001165063">
    <property type="component" value="Unassembled WGS sequence"/>
</dbReference>
<dbReference type="SMART" id="SM00129">
    <property type="entry name" value="KISc"/>
    <property type="match status" value="1"/>
</dbReference>
<dbReference type="PROSITE" id="PS00411">
    <property type="entry name" value="KINESIN_MOTOR_1"/>
    <property type="match status" value="1"/>
</dbReference>
<keyword evidence="5 6" id="KW-0505">Motor protein</keyword>
<feature type="region of interest" description="Disordered" evidence="8">
    <location>
        <begin position="634"/>
        <end position="680"/>
    </location>
</feature>
<dbReference type="InterPro" id="IPR001752">
    <property type="entry name" value="Kinesin_motor_dom"/>
</dbReference>
<name>A0A9W6YVD5_AMBMO</name>
<evidence type="ECO:0000256" key="2">
    <source>
        <dbReference type="ARBA" id="ARBA00022741"/>
    </source>
</evidence>
<dbReference type="InterPro" id="IPR036961">
    <property type="entry name" value="Kinesin_motor_dom_sf"/>
</dbReference>
<gene>
    <name evidence="10" type="ORF">Amon01_000242600</name>
</gene>
<dbReference type="OrthoDB" id="3176171at2759"/>
<dbReference type="GO" id="GO:0007018">
    <property type="term" value="P:microtubule-based movement"/>
    <property type="evidence" value="ECO:0007669"/>
    <property type="project" value="InterPro"/>
</dbReference>
<dbReference type="PANTHER" id="PTHR47968">
    <property type="entry name" value="CENTROMERE PROTEIN E"/>
    <property type="match status" value="1"/>
</dbReference>
<evidence type="ECO:0000256" key="4">
    <source>
        <dbReference type="ARBA" id="ARBA00023054"/>
    </source>
</evidence>
<evidence type="ECO:0000313" key="11">
    <source>
        <dbReference type="Proteomes" id="UP001165063"/>
    </source>
</evidence>
<protein>
    <recommendedName>
        <fullName evidence="7">Kinesin-like protein</fullName>
    </recommendedName>
</protein>
<dbReference type="EMBL" id="BSXU01000878">
    <property type="protein sequence ID" value="GMG22005.1"/>
    <property type="molecule type" value="Genomic_DNA"/>
</dbReference>
<dbReference type="PANTHER" id="PTHR47968:SF36">
    <property type="entry name" value="KINESIN HEAVY CHAIN ISOFORM X1"/>
    <property type="match status" value="1"/>
</dbReference>
<feature type="compositionally biased region" description="Polar residues" evidence="8">
    <location>
        <begin position="732"/>
        <end position="746"/>
    </location>
</feature>
<dbReference type="SUPFAM" id="SSF52540">
    <property type="entry name" value="P-loop containing nucleoside triphosphate hydrolases"/>
    <property type="match status" value="1"/>
</dbReference>
<keyword evidence="1 7" id="KW-0493">Microtubule</keyword>
<reference evidence="10" key="1">
    <citation type="submission" date="2023-04" db="EMBL/GenBank/DDBJ databases">
        <title>Ambrosiozyma monospora NBRC 1965.</title>
        <authorList>
            <person name="Ichikawa N."/>
            <person name="Sato H."/>
            <person name="Tonouchi N."/>
        </authorList>
    </citation>
    <scope>NUCLEOTIDE SEQUENCE</scope>
    <source>
        <strain evidence="10">NBRC 1965</strain>
    </source>
</reference>
<evidence type="ECO:0000256" key="3">
    <source>
        <dbReference type="ARBA" id="ARBA00022840"/>
    </source>
</evidence>
<dbReference type="PRINTS" id="PR00380">
    <property type="entry name" value="KINESINHEAVY"/>
</dbReference>
<dbReference type="InterPro" id="IPR027640">
    <property type="entry name" value="Kinesin-like_fam"/>
</dbReference>
<evidence type="ECO:0000256" key="5">
    <source>
        <dbReference type="ARBA" id="ARBA00023175"/>
    </source>
</evidence>
<evidence type="ECO:0000256" key="8">
    <source>
        <dbReference type="SAM" id="MobiDB-lite"/>
    </source>
</evidence>
<keyword evidence="4" id="KW-0175">Coiled coil</keyword>
<dbReference type="GO" id="GO:0005524">
    <property type="term" value="F:ATP binding"/>
    <property type="evidence" value="ECO:0007669"/>
    <property type="project" value="UniProtKB-UniRule"/>
</dbReference>
<dbReference type="InterPro" id="IPR019821">
    <property type="entry name" value="Kinesin_motor_CS"/>
</dbReference>
<evidence type="ECO:0000256" key="1">
    <source>
        <dbReference type="ARBA" id="ARBA00022701"/>
    </source>
</evidence>
<dbReference type="InterPro" id="IPR027417">
    <property type="entry name" value="P-loop_NTPase"/>
</dbReference>
<keyword evidence="2 6" id="KW-0547">Nucleotide-binding</keyword>
<dbReference type="AlphaFoldDB" id="A0A9W6YVD5"/>
<feature type="compositionally biased region" description="Polar residues" evidence="8">
    <location>
        <begin position="426"/>
        <end position="455"/>
    </location>
</feature>
<feature type="compositionally biased region" description="Low complexity" evidence="8">
    <location>
        <begin position="717"/>
        <end position="731"/>
    </location>
</feature>